<dbReference type="GO" id="GO:0005737">
    <property type="term" value="C:cytoplasm"/>
    <property type="evidence" value="ECO:0007669"/>
    <property type="project" value="TreeGrafter"/>
</dbReference>
<accession>A0A8T9B5U2</accession>
<dbReference type="PANTHER" id="PTHR13847:SF279">
    <property type="entry name" value="FAD DEPENDENT OXIDOREDUCTASE DOMAIN-CONTAINING PROTEIN-RELATED"/>
    <property type="match status" value="1"/>
</dbReference>
<dbReference type="EMBL" id="QGMF01000839">
    <property type="protein sequence ID" value="TVY13833.1"/>
    <property type="molecule type" value="Genomic_DNA"/>
</dbReference>
<feature type="domain" description="FAD dependent oxidoreductase" evidence="1">
    <location>
        <begin position="40"/>
        <end position="418"/>
    </location>
</feature>
<dbReference type="Pfam" id="PF01266">
    <property type="entry name" value="DAO"/>
    <property type="match status" value="1"/>
</dbReference>
<dbReference type="PANTHER" id="PTHR13847">
    <property type="entry name" value="SARCOSINE DEHYDROGENASE-RELATED"/>
    <property type="match status" value="1"/>
</dbReference>
<dbReference type="InterPro" id="IPR036188">
    <property type="entry name" value="FAD/NAD-bd_sf"/>
</dbReference>
<protein>
    <submittedName>
        <fullName evidence="2">Gamma-glutamylputrescine oxidoreductase</fullName>
    </submittedName>
</protein>
<dbReference type="Gene3D" id="3.30.9.10">
    <property type="entry name" value="D-Amino Acid Oxidase, subunit A, domain 2"/>
    <property type="match status" value="1"/>
</dbReference>
<reference evidence="2 3" key="1">
    <citation type="submission" date="2018-05" db="EMBL/GenBank/DDBJ databases">
        <title>Whole genome sequencing for identification of molecular markers to develop diagnostic detection tools for the regulated plant pathogen Lachnellula willkommii.</title>
        <authorList>
            <person name="Giroux E."/>
            <person name="Bilodeau G."/>
        </authorList>
    </citation>
    <scope>NUCLEOTIDE SEQUENCE [LARGE SCALE GENOMIC DNA]</scope>
    <source>
        <strain evidence="2 3">CBS 203.66</strain>
    </source>
</reference>
<evidence type="ECO:0000313" key="3">
    <source>
        <dbReference type="Proteomes" id="UP000469559"/>
    </source>
</evidence>
<dbReference type="InterPro" id="IPR006076">
    <property type="entry name" value="FAD-dep_OxRdtase"/>
</dbReference>
<comment type="caution">
    <text evidence="2">The sequence shown here is derived from an EMBL/GenBank/DDBJ whole genome shotgun (WGS) entry which is preliminary data.</text>
</comment>
<keyword evidence="3" id="KW-1185">Reference proteome</keyword>
<dbReference type="OrthoDB" id="429143at2759"/>
<dbReference type="Proteomes" id="UP000469559">
    <property type="component" value="Unassembled WGS sequence"/>
</dbReference>
<dbReference type="SUPFAM" id="SSF51905">
    <property type="entry name" value="FAD/NAD(P)-binding domain"/>
    <property type="match status" value="1"/>
</dbReference>
<dbReference type="AlphaFoldDB" id="A0A8T9B5U2"/>
<evidence type="ECO:0000313" key="2">
    <source>
        <dbReference type="EMBL" id="TVY13833.1"/>
    </source>
</evidence>
<sequence>MTSFNPKPFPWKTSTTPYWRTELDPLDEHRSTEELPVSCDILIIGGGYAGIAAAYHLLCSEEHEGRKKPPIVLLEARQACSGATARNGGHLKPAVYSRLPDFIAKYGAETASEYAEFEYRHVDVIAEVIEKESIECEFEMVRSFDVYLDPEQAVEAKNAYLKLKESGVAKQSIDDLIWTDEDRAEEVSGFRGCVGCFSSRAATLWPYKLFMGILNKTVSQGLNMQTNTLVTSITSTSSTGTPIWTATTAQRGTISAPKLIIATNGYTSALLPEYKSKIIPARGIASHIVLPAGAPAPAPRLPGSYGIRIPGAIDYLNQRPDGSIVVGGARSTFYATDSHWKNVVDDSALIEPAAHYFDTYMQRHFPSWEESAAEVEGIWTGVMGYNSDALPSVGEVPGREGCFVAAGFEGHGMPVIWLVMKGIGEMVRCGRRFEETGVPRILKTTEERLESSENRLASKQ</sequence>
<dbReference type="Gene3D" id="3.50.50.60">
    <property type="entry name" value="FAD/NAD(P)-binding domain"/>
    <property type="match status" value="1"/>
</dbReference>
<gene>
    <name evidence="2" type="primary">puuB_0</name>
    <name evidence="2" type="ORF">LARI1_G009474</name>
</gene>
<proteinExistence type="predicted"/>
<organism evidence="2 3">
    <name type="scientific">Lachnellula arida</name>
    <dbReference type="NCBI Taxonomy" id="1316785"/>
    <lineage>
        <taxon>Eukaryota</taxon>
        <taxon>Fungi</taxon>
        <taxon>Dikarya</taxon>
        <taxon>Ascomycota</taxon>
        <taxon>Pezizomycotina</taxon>
        <taxon>Leotiomycetes</taxon>
        <taxon>Helotiales</taxon>
        <taxon>Lachnaceae</taxon>
        <taxon>Lachnellula</taxon>
    </lineage>
</organism>
<name>A0A8T9B5U2_9HELO</name>
<evidence type="ECO:0000259" key="1">
    <source>
        <dbReference type="Pfam" id="PF01266"/>
    </source>
</evidence>